<dbReference type="GO" id="GO:0016020">
    <property type="term" value="C:membrane"/>
    <property type="evidence" value="ECO:0007669"/>
    <property type="project" value="UniProtKB-SubCell"/>
</dbReference>
<keyword evidence="4 5" id="KW-0472">Membrane</keyword>
<feature type="transmembrane region" description="Helical" evidence="5">
    <location>
        <begin position="270"/>
        <end position="288"/>
    </location>
</feature>
<reference evidence="6" key="1">
    <citation type="submission" date="2021-01" db="EMBL/GenBank/DDBJ databases">
        <authorList>
            <person name="Corre E."/>
            <person name="Pelletier E."/>
            <person name="Niang G."/>
            <person name="Scheremetjew M."/>
            <person name="Finn R."/>
            <person name="Kale V."/>
            <person name="Holt S."/>
            <person name="Cochrane G."/>
            <person name="Meng A."/>
            <person name="Brown T."/>
            <person name="Cohen L."/>
        </authorList>
    </citation>
    <scope>NUCLEOTIDE SEQUENCE</scope>
    <source>
        <strain evidence="6">OF101</strain>
    </source>
</reference>
<feature type="transmembrane region" description="Helical" evidence="5">
    <location>
        <begin position="61"/>
        <end position="83"/>
    </location>
</feature>
<evidence type="ECO:0000256" key="1">
    <source>
        <dbReference type="ARBA" id="ARBA00004141"/>
    </source>
</evidence>
<dbReference type="AlphaFoldDB" id="A0A7S1Q2Q0"/>
<dbReference type="SUPFAM" id="SSF103481">
    <property type="entry name" value="Multidrug resistance efflux transporter EmrE"/>
    <property type="match status" value="1"/>
</dbReference>
<proteinExistence type="predicted"/>
<name>A0A7S1Q2Q0_ALECA</name>
<comment type="subcellular location">
    <subcellularLocation>
        <location evidence="1">Membrane</location>
        <topology evidence="1">Multi-pass membrane protein</topology>
    </subcellularLocation>
</comment>
<evidence type="ECO:0000313" key="6">
    <source>
        <dbReference type="EMBL" id="CAD9114907.1"/>
    </source>
</evidence>
<feature type="transmembrane region" description="Helical" evidence="5">
    <location>
        <begin position="295"/>
        <end position="316"/>
    </location>
</feature>
<feature type="transmembrane region" description="Helical" evidence="5">
    <location>
        <begin position="240"/>
        <end position="264"/>
    </location>
</feature>
<evidence type="ECO:0000256" key="4">
    <source>
        <dbReference type="ARBA" id="ARBA00023136"/>
    </source>
</evidence>
<dbReference type="EMBL" id="HBGE01023733">
    <property type="protein sequence ID" value="CAD9114907.1"/>
    <property type="molecule type" value="Transcribed_RNA"/>
</dbReference>
<gene>
    <name evidence="6" type="ORF">ACAT0790_LOCUS14343</name>
</gene>
<dbReference type="PANTHER" id="PTHR11132">
    <property type="entry name" value="SOLUTE CARRIER FAMILY 35"/>
    <property type="match status" value="1"/>
</dbReference>
<dbReference type="InterPro" id="IPR050186">
    <property type="entry name" value="TPT_transporter"/>
</dbReference>
<evidence type="ECO:0008006" key="7">
    <source>
        <dbReference type="Google" id="ProtNLM"/>
    </source>
</evidence>
<evidence type="ECO:0000256" key="2">
    <source>
        <dbReference type="ARBA" id="ARBA00022692"/>
    </source>
</evidence>
<dbReference type="InterPro" id="IPR037185">
    <property type="entry name" value="EmrE-like"/>
</dbReference>
<sequence>MVANGGYELAPRSEVDGDIVGSTMLELEIEPDDKVDREAAHMDTAAAASLPGANEPSVQSVAVAVAMYAACSSTLLLINAVAVRQIKDASFVLFCQFAFSSTSVRAIRCARPDEDIELITCEKGRPFFLACLVFFLCLLSNTEALKSVNPETVIVARSCSPLSVCILEHLLLSRDLPSARGVVSLVAIAAGAFIYVLADKGFRVEGYAWLGMYYLFIVVEMVFVKYVVDNVTMSTWTRVYYNNTLSLPLVLISSAVLGFGRFLATEWTPLRLSVLLLSCWVGLAISYAGFNLRKLVSATSFTVVGVVCKLITVLINDVMWDYHANVMGHVGLLLCISAGFAYERTKGHNKN</sequence>
<accession>A0A7S1Q2Q0</accession>
<feature type="transmembrane region" description="Helical" evidence="5">
    <location>
        <begin position="210"/>
        <end position="228"/>
    </location>
</feature>
<evidence type="ECO:0000256" key="3">
    <source>
        <dbReference type="ARBA" id="ARBA00022989"/>
    </source>
</evidence>
<keyword evidence="2 5" id="KW-0812">Transmembrane</keyword>
<feature type="transmembrane region" description="Helical" evidence="5">
    <location>
        <begin position="322"/>
        <end position="342"/>
    </location>
</feature>
<keyword evidence="3 5" id="KW-1133">Transmembrane helix</keyword>
<evidence type="ECO:0000256" key="5">
    <source>
        <dbReference type="SAM" id="Phobius"/>
    </source>
</evidence>
<protein>
    <recommendedName>
        <fullName evidence="7">Sugar phosphate transporter domain-containing protein</fullName>
    </recommendedName>
</protein>
<feature type="transmembrane region" description="Helical" evidence="5">
    <location>
        <begin position="179"/>
        <end position="198"/>
    </location>
</feature>
<organism evidence="6">
    <name type="scientific">Alexandrium catenella</name>
    <name type="common">Red tide dinoflagellate</name>
    <name type="synonym">Gonyaulax catenella</name>
    <dbReference type="NCBI Taxonomy" id="2925"/>
    <lineage>
        <taxon>Eukaryota</taxon>
        <taxon>Sar</taxon>
        <taxon>Alveolata</taxon>
        <taxon>Dinophyceae</taxon>
        <taxon>Gonyaulacales</taxon>
        <taxon>Pyrocystaceae</taxon>
        <taxon>Alexandrium</taxon>
    </lineage>
</organism>